<accession>A0AC35G2S4</accession>
<protein>
    <submittedName>
        <fullName evidence="2">Uncharacterized protein</fullName>
    </submittedName>
</protein>
<dbReference type="WBParaSite" id="PS1159_v2.g2353.t1">
    <property type="protein sequence ID" value="PS1159_v2.g2353.t1"/>
    <property type="gene ID" value="PS1159_v2.g2353"/>
</dbReference>
<name>A0AC35G2S4_9BILA</name>
<organism evidence="1 2">
    <name type="scientific">Panagrolaimus sp. PS1159</name>
    <dbReference type="NCBI Taxonomy" id="55785"/>
    <lineage>
        <taxon>Eukaryota</taxon>
        <taxon>Metazoa</taxon>
        <taxon>Ecdysozoa</taxon>
        <taxon>Nematoda</taxon>
        <taxon>Chromadorea</taxon>
        <taxon>Rhabditida</taxon>
        <taxon>Tylenchina</taxon>
        <taxon>Panagrolaimomorpha</taxon>
        <taxon>Panagrolaimoidea</taxon>
        <taxon>Panagrolaimidae</taxon>
        <taxon>Panagrolaimus</taxon>
    </lineage>
</organism>
<proteinExistence type="predicted"/>
<sequence>MKFGRSILLLLFAITLPINAVSTQCAINGKCYLNLIGSNSLHKSNFNLDKTKECNDGICYAFKCIQSDGIIMHGSGCYEDFVNTCNNIQSKIYEAAKGSKVYKYYDENVIVVSSAVNDAPNRLVGYP</sequence>
<reference evidence="2" key="1">
    <citation type="submission" date="2022-11" db="UniProtKB">
        <authorList>
            <consortium name="WormBaseParasite"/>
        </authorList>
    </citation>
    <scope>IDENTIFICATION</scope>
</reference>
<evidence type="ECO:0000313" key="2">
    <source>
        <dbReference type="WBParaSite" id="PS1159_v2.g2353.t1"/>
    </source>
</evidence>
<dbReference type="Proteomes" id="UP000887580">
    <property type="component" value="Unplaced"/>
</dbReference>
<evidence type="ECO:0000313" key="1">
    <source>
        <dbReference type="Proteomes" id="UP000887580"/>
    </source>
</evidence>